<accession>A0A6M3XSQ2</accession>
<dbReference type="AlphaFoldDB" id="A0A6M3XSQ2"/>
<reference evidence="1" key="1">
    <citation type="submission" date="2020-03" db="EMBL/GenBank/DDBJ databases">
        <title>The deep terrestrial virosphere.</title>
        <authorList>
            <person name="Holmfeldt K."/>
            <person name="Nilsson E."/>
            <person name="Simone D."/>
            <person name="Lopez-Fernandez M."/>
            <person name="Wu X."/>
            <person name="de Brujin I."/>
            <person name="Lundin D."/>
            <person name="Andersson A."/>
            <person name="Bertilsson S."/>
            <person name="Dopson M."/>
        </authorList>
    </citation>
    <scope>NUCLEOTIDE SEQUENCE</scope>
    <source>
        <strain evidence="1">TM448B02153</strain>
    </source>
</reference>
<protein>
    <submittedName>
        <fullName evidence="1">Uncharacterized protein</fullName>
    </submittedName>
</protein>
<evidence type="ECO:0000313" key="1">
    <source>
        <dbReference type="EMBL" id="QJI00887.1"/>
    </source>
</evidence>
<organism evidence="1">
    <name type="scientific">viral metagenome</name>
    <dbReference type="NCBI Taxonomy" id="1070528"/>
    <lineage>
        <taxon>unclassified sequences</taxon>
        <taxon>metagenomes</taxon>
        <taxon>organismal metagenomes</taxon>
    </lineage>
</organism>
<gene>
    <name evidence="1" type="ORF">TM448B02153_0001</name>
</gene>
<proteinExistence type="predicted"/>
<dbReference type="EMBL" id="MT144883">
    <property type="protein sequence ID" value="QJI00887.1"/>
    <property type="molecule type" value="Genomic_DNA"/>
</dbReference>
<name>A0A6M3XSQ2_9ZZZZ</name>
<sequence length="105" mass="12420">MVLSNWIGLTPGLPLRLHFTDYYLMQREIMDKDLGRPKKIWSHVFYVNEADGQPVSRTFSIMSQKLWAHLEPFADNNEYRGYDFIITQMGDGFYKDFNVQAIKRP</sequence>